<dbReference type="AlphaFoldDB" id="A0AAE4AQN0"/>
<dbReference type="PANTHER" id="PTHR30203">
    <property type="entry name" value="OUTER MEMBRANE CATION EFFLUX PROTEIN"/>
    <property type="match status" value="1"/>
</dbReference>
<organism evidence="3 4">
    <name type="scientific">Oligosphaera ethanolica</name>
    <dbReference type="NCBI Taxonomy" id="760260"/>
    <lineage>
        <taxon>Bacteria</taxon>
        <taxon>Pseudomonadati</taxon>
        <taxon>Lentisphaerota</taxon>
        <taxon>Oligosphaeria</taxon>
        <taxon>Oligosphaerales</taxon>
        <taxon>Oligosphaeraceae</taxon>
        <taxon>Oligosphaera</taxon>
    </lineage>
</organism>
<keyword evidence="4" id="KW-1185">Reference proteome</keyword>
<comment type="similarity">
    <text evidence="1">Belongs to the outer membrane factor (OMF) (TC 1.B.17) family.</text>
</comment>
<dbReference type="GO" id="GO:0015562">
    <property type="term" value="F:efflux transmembrane transporter activity"/>
    <property type="evidence" value="ECO:0007669"/>
    <property type="project" value="InterPro"/>
</dbReference>
<evidence type="ECO:0000313" key="4">
    <source>
        <dbReference type="Proteomes" id="UP001238163"/>
    </source>
</evidence>
<dbReference type="RefSeq" id="WP_307264870.1">
    <property type="nucleotide sequence ID" value="NZ_JAUSVL010000001.1"/>
</dbReference>
<dbReference type="Pfam" id="PF02321">
    <property type="entry name" value="OEP"/>
    <property type="match status" value="1"/>
</dbReference>
<dbReference type="SUPFAM" id="SSF56954">
    <property type="entry name" value="Outer membrane efflux proteins (OEP)"/>
    <property type="match status" value="1"/>
</dbReference>
<sequence length="644" mass="72080">MSGKHVTQKLHGAEFGGTTGRYGQVPPARSCRSLTRLASLGIGIVMLITGCRTSQQWREQADERATALLSKAQELENGRSEPIIVESAADSLRRRLLIDQRLQTSSPASQSIRDLADDDRWQTARHVRDGSAYQEQWRGSEPIQPTLVEALQIAAHNSREFQDRKDQLFQTALALDLEDDAFRNTFTGMFDSTLSSTHDGTRRNTGLVHDGGLGFVRTFKNGVELASSISVDLVKMLTGERKSSWGITGDASVTVPLLRGSGEFIVSEPLTQAERNLVYAVREFEQYKRDFVVRIASSYLSVLQTAQRVVNQEENYKRVVLSTRRSRRMADAGLMPEYQFDQAVQDELNARNNWINARESYANSLDSFRILLGLPPDAEVIPRQDELQGLQQRFADMMSTADITDYSGKVPDAEAPVELRDLDNSNAGPNEIELERAVRIALTTRPDLRNYLDRIEDAQRKVLIAEDALRAELTLGGRAAVGEGRSLGQAGMDNGDFRPSVGSYSSFLYLDLPFERTRERNNYRNSLISLEKAVRSFQGFEDGIKQSVRAKLRSLQSNRSSVIIQRQAVTLAERRVKSTDLLLKAGRAEIRDVLEAQNALLSAQNSLNSAIVSYRTNELEFQRELGVLAVDVDGRWQELEFSTP</sequence>
<protein>
    <submittedName>
        <fullName evidence="3">Outer membrane protein TolC</fullName>
    </submittedName>
</protein>
<dbReference type="EMBL" id="JAUSVL010000001">
    <property type="protein sequence ID" value="MDQ0291700.1"/>
    <property type="molecule type" value="Genomic_DNA"/>
</dbReference>
<dbReference type="InterPro" id="IPR003423">
    <property type="entry name" value="OMP_efflux"/>
</dbReference>
<reference evidence="3" key="1">
    <citation type="submission" date="2023-07" db="EMBL/GenBank/DDBJ databases">
        <title>Genomic Encyclopedia of Type Strains, Phase IV (KMG-IV): sequencing the most valuable type-strain genomes for metagenomic binning, comparative biology and taxonomic classification.</title>
        <authorList>
            <person name="Goeker M."/>
        </authorList>
    </citation>
    <scope>NUCLEOTIDE SEQUENCE</scope>
    <source>
        <strain evidence="3">DSM 24202</strain>
    </source>
</reference>
<dbReference type="PANTHER" id="PTHR30203:SF30">
    <property type="entry name" value="OUTER MEMBRANE PROTEIN-RELATED"/>
    <property type="match status" value="1"/>
</dbReference>
<name>A0AAE4AQN0_9BACT</name>
<dbReference type="Proteomes" id="UP001238163">
    <property type="component" value="Unassembled WGS sequence"/>
</dbReference>
<dbReference type="InterPro" id="IPR010131">
    <property type="entry name" value="MdtP/NodT-like"/>
</dbReference>
<proteinExistence type="inferred from homology"/>
<accession>A0AAE4AQN0</accession>
<evidence type="ECO:0000256" key="2">
    <source>
        <dbReference type="SAM" id="MobiDB-lite"/>
    </source>
</evidence>
<gene>
    <name evidence="3" type="ORF">J3R75_003807</name>
</gene>
<feature type="region of interest" description="Disordered" evidence="2">
    <location>
        <begin position="1"/>
        <end position="26"/>
    </location>
</feature>
<evidence type="ECO:0000256" key="1">
    <source>
        <dbReference type="ARBA" id="ARBA00007613"/>
    </source>
</evidence>
<dbReference type="Gene3D" id="1.20.1600.10">
    <property type="entry name" value="Outer membrane efflux proteins (OEP)"/>
    <property type="match status" value="1"/>
</dbReference>
<comment type="caution">
    <text evidence="3">The sequence shown here is derived from an EMBL/GenBank/DDBJ whole genome shotgun (WGS) entry which is preliminary data.</text>
</comment>
<evidence type="ECO:0000313" key="3">
    <source>
        <dbReference type="EMBL" id="MDQ0291700.1"/>
    </source>
</evidence>